<keyword evidence="14" id="KW-1185">Reference proteome</keyword>
<dbReference type="InterPro" id="IPR010606">
    <property type="entry name" value="Mib_Herc2"/>
</dbReference>
<evidence type="ECO:0000256" key="1">
    <source>
        <dbReference type="ARBA" id="ARBA00004496"/>
    </source>
</evidence>
<evidence type="ECO:0000256" key="3">
    <source>
        <dbReference type="ARBA" id="ARBA00022490"/>
    </source>
</evidence>
<evidence type="ECO:0000256" key="6">
    <source>
        <dbReference type="ARBA" id="ARBA00022737"/>
    </source>
</evidence>
<comment type="subcellular location">
    <subcellularLocation>
        <location evidence="1">Cytoplasm</location>
    </subcellularLocation>
</comment>
<dbReference type="InterPro" id="IPR000433">
    <property type="entry name" value="Znf_ZZ"/>
</dbReference>
<dbReference type="GO" id="GO:0016567">
    <property type="term" value="P:protein ubiquitination"/>
    <property type="evidence" value="ECO:0007669"/>
    <property type="project" value="InterPro"/>
</dbReference>
<evidence type="ECO:0000256" key="5">
    <source>
        <dbReference type="ARBA" id="ARBA00022723"/>
    </source>
</evidence>
<dbReference type="Pfam" id="PF18346">
    <property type="entry name" value="SH3_15"/>
    <property type="match status" value="1"/>
</dbReference>
<keyword evidence="7 10" id="KW-0863">Zinc-finger</keyword>
<proteinExistence type="predicted"/>
<reference evidence="13 14" key="1">
    <citation type="submission" date="2024-04" db="EMBL/GenBank/DDBJ databases">
        <authorList>
            <consortium name="Genoscope - CEA"/>
            <person name="William W."/>
        </authorList>
    </citation>
    <scope>NUCLEOTIDE SEQUENCE [LARGE SCALE GENOMIC DNA]</scope>
</reference>
<dbReference type="Pfam" id="PF06701">
    <property type="entry name" value="MIB_HERC2"/>
    <property type="match status" value="4"/>
</dbReference>
<dbReference type="PROSITE" id="PS01357">
    <property type="entry name" value="ZF_ZZ_1"/>
    <property type="match status" value="1"/>
</dbReference>
<evidence type="ECO:0000259" key="12">
    <source>
        <dbReference type="PROSITE" id="PS51416"/>
    </source>
</evidence>
<dbReference type="Proteomes" id="UP001497497">
    <property type="component" value="Unassembled WGS sequence"/>
</dbReference>
<evidence type="ECO:0000256" key="8">
    <source>
        <dbReference type="ARBA" id="ARBA00022786"/>
    </source>
</evidence>
<keyword evidence="6" id="KW-0677">Repeat</keyword>
<dbReference type="Pfam" id="PF00569">
    <property type="entry name" value="ZZ"/>
    <property type="match status" value="2"/>
</dbReference>
<dbReference type="AlphaFoldDB" id="A0AAV2ID96"/>
<evidence type="ECO:0000256" key="10">
    <source>
        <dbReference type="PROSITE-ProRule" id="PRU00228"/>
    </source>
</evidence>
<accession>A0AAV2ID96</accession>
<dbReference type="GO" id="GO:0004842">
    <property type="term" value="F:ubiquitin-protein transferase activity"/>
    <property type="evidence" value="ECO:0007669"/>
    <property type="project" value="InterPro"/>
</dbReference>
<feature type="domain" description="ZZ-type" evidence="11">
    <location>
        <begin position="362"/>
        <end position="414"/>
    </location>
</feature>
<dbReference type="PROSITE" id="PS51416">
    <property type="entry name" value="MIB_HERC2"/>
    <property type="match status" value="4"/>
</dbReference>
<evidence type="ECO:0000313" key="13">
    <source>
        <dbReference type="EMBL" id="CAL1544057.1"/>
    </source>
</evidence>
<dbReference type="InterPro" id="IPR040847">
    <property type="entry name" value="SH3_15"/>
</dbReference>
<dbReference type="Gene3D" id="2.30.30.40">
    <property type="entry name" value="SH3 Domains"/>
    <property type="match status" value="4"/>
</dbReference>
<keyword evidence="5" id="KW-0479">Metal-binding</keyword>
<feature type="domain" description="MIB/HERC2" evidence="12">
    <location>
        <begin position="1"/>
        <end position="72"/>
    </location>
</feature>
<keyword evidence="3" id="KW-0963">Cytoplasm</keyword>
<dbReference type="SMART" id="SM00291">
    <property type="entry name" value="ZnF_ZZ"/>
    <property type="match status" value="2"/>
</dbReference>
<protein>
    <submittedName>
        <fullName evidence="13">Uncharacterized protein</fullName>
    </submittedName>
</protein>
<organism evidence="13 14">
    <name type="scientific">Lymnaea stagnalis</name>
    <name type="common">Great pond snail</name>
    <name type="synonym">Helix stagnalis</name>
    <dbReference type="NCBI Taxonomy" id="6523"/>
    <lineage>
        <taxon>Eukaryota</taxon>
        <taxon>Metazoa</taxon>
        <taxon>Spiralia</taxon>
        <taxon>Lophotrochozoa</taxon>
        <taxon>Mollusca</taxon>
        <taxon>Gastropoda</taxon>
        <taxon>Heterobranchia</taxon>
        <taxon>Euthyneura</taxon>
        <taxon>Panpulmonata</taxon>
        <taxon>Hygrophila</taxon>
        <taxon>Lymnaeoidea</taxon>
        <taxon>Lymnaeidae</taxon>
        <taxon>Lymnaea</taxon>
    </lineage>
</organism>
<feature type="domain" description="MIB/HERC2" evidence="12">
    <location>
        <begin position="426"/>
        <end position="504"/>
    </location>
</feature>
<evidence type="ECO:0000313" key="14">
    <source>
        <dbReference type="Proteomes" id="UP001497497"/>
    </source>
</evidence>
<feature type="domain" description="ZZ-type" evidence="11">
    <location>
        <begin position="78"/>
        <end position="130"/>
    </location>
</feature>
<dbReference type="PANTHER" id="PTHR24202:SF4">
    <property type="entry name" value="E3 UBIQUITIN-PROTEIN LIGASE MIB2-RELATED"/>
    <property type="match status" value="1"/>
</dbReference>
<dbReference type="InterPro" id="IPR043145">
    <property type="entry name" value="Znf_ZZ_sf"/>
</dbReference>
<dbReference type="SUPFAM" id="SSF57850">
    <property type="entry name" value="RING/U-box"/>
    <property type="match status" value="2"/>
</dbReference>
<dbReference type="GO" id="GO:0008270">
    <property type="term" value="F:zinc ion binding"/>
    <property type="evidence" value="ECO:0007669"/>
    <property type="project" value="UniProtKB-KW"/>
</dbReference>
<evidence type="ECO:0000256" key="9">
    <source>
        <dbReference type="ARBA" id="ARBA00022833"/>
    </source>
</evidence>
<keyword evidence="4" id="KW-0808">Transferase</keyword>
<comment type="pathway">
    <text evidence="2">Protein modification; protein ubiquitination.</text>
</comment>
<name>A0AAV2ID96_LYMST</name>
<dbReference type="PANTHER" id="PTHR24202">
    <property type="entry name" value="E3 UBIQUITIN-PROTEIN LIGASE MIB2"/>
    <property type="match status" value="1"/>
</dbReference>
<feature type="domain" description="MIB/HERC2" evidence="12">
    <location>
        <begin position="279"/>
        <end position="356"/>
    </location>
</feature>
<dbReference type="FunFam" id="2.30.30.40:FF:000078">
    <property type="entry name" value="Putative e3 ubiquitin-protein ligase mib2"/>
    <property type="match status" value="2"/>
</dbReference>
<comment type="caution">
    <text evidence="13">The sequence shown here is derived from an EMBL/GenBank/DDBJ whole genome shotgun (WGS) entry which is preliminary data.</text>
</comment>
<evidence type="ECO:0000259" key="11">
    <source>
        <dbReference type="PROSITE" id="PS50135"/>
    </source>
</evidence>
<sequence>MEPGLRVVRGPDWSYGDQDGGEGHVGTVVEIGGQRGSGPPEKCVAVTWDSGVRKIYRAGHQNAYDLLAFDNGQCGVFHPSTNCDGCQERGIEGFRWKCSVCDDFDLCTSCYMSDKHKTAHSFIRHDTRSSDGVGVPARSNCKNEKRSAKGIFKDATVARGPDWRWDNQDGGDGKTGRVVNISNWNRCFRGEISVAWSAGSGYTYRLGPDGKVDLKCVVPTSGGNYYKSHLPVVGKMKVETIEDERAENFLRYFQRAALGQLLLRPLVDMLGEGISEMMSSKTPEYGVGFRVVRGPDWKWENQDGGEGFLGTITEIGGPGLTQPPINCVRVIWDDGSKNLYRAGHEEKFDLRVYEIGVDGTQHESVKCDGCNVKAIRGIRWKCSECQNSNLCSQCYSNDKHDVNHQFLRYDSPEAKKIFKLPKRSESKKVQAMGIFPGASVCRGSDWKWGGQDGGEGSVGRVLSLEDTGNSSYRSSASVQWPSGSKNVYRLGHRGNVDLKCTKPTPGGFYYRIHMPIFGKEQPPEKAGRFKVGDQVKCSVDALKLRSLQLGHGGFSMDMVPLINIPGSVKSIDDDGDVVVVYPNGKQFIYHPDGLTKE</sequence>
<dbReference type="FunFam" id="2.30.30.40:FF:000044">
    <property type="entry name" value="E3 ubiquitin-protein ligase MIB2, putative"/>
    <property type="match status" value="2"/>
</dbReference>
<evidence type="ECO:0000256" key="2">
    <source>
        <dbReference type="ARBA" id="ARBA00004906"/>
    </source>
</evidence>
<dbReference type="PROSITE" id="PS50135">
    <property type="entry name" value="ZF_ZZ_2"/>
    <property type="match status" value="2"/>
</dbReference>
<dbReference type="GO" id="GO:0005737">
    <property type="term" value="C:cytoplasm"/>
    <property type="evidence" value="ECO:0007669"/>
    <property type="project" value="UniProtKB-SubCell"/>
</dbReference>
<evidence type="ECO:0000256" key="4">
    <source>
        <dbReference type="ARBA" id="ARBA00022679"/>
    </source>
</evidence>
<gene>
    <name evidence="13" type="ORF">GSLYS_00017570001</name>
</gene>
<keyword evidence="9" id="KW-0862">Zinc</keyword>
<keyword evidence="8" id="KW-0833">Ubl conjugation pathway</keyword>
<dbReference type="EMBL" id="CAXITT010000593">
    <property type="protein sequence ID" value="CAL1544057.1"/>
    <property type="molecule type" value="Genomic_DNA"/>
</dbReference>
<feature type="domain" description="MIB/HERC2" evidence="12">
    <location>
        <begin position="143"/>
        <end position="220"/>
    </location>
</feature>
<dbReference type="InterPro" id="IPR037252">
    <property type="entry name" value="Mib_Herc2_sf"/>
</dbReference>
<evidence type="ECO:0000256" key="7">
    <source>
        <dbReference type="ARBA" id="ARBA00022771"/>
    </source>
</evidence>
<dbReference type="SUPFAM" id="SSF159034">
    <property type="entry name" value="Mib/herc2 domain-like"/>
    <property type="match status" value="4"/>
</dbReference>
<dbReference type="Gene3D" id="3.30.60.90">
    <property type="match status" value="2"/>
</dbReference>